<keyword evidence="9" id="KW-0966">Cell projection</keyword>
<comment type="subunit">
    <text evidence="11">Component of the nexin-dynein regulatory complex (N-DRC). Interacts with CFAP52.</text>
</comment>
<keyword evidence="7" id="KW-0969">Cilium</keyword>
<evidence type="ECO:0000256" key="7">
    <source>
        <dbReference type="ARBA" id="ARBA00023069"/>
    </source>
</evidence>
<feature type="compositionally biased region" description="Basic and acidic residues" evidence="13">
    <location>
        <begin position="141"/>
        <end position="168"/>
    </location>
</feature>
<comment type="subcellular location">
    <subcellularLocation>
        <location evidence="2">Cytoplasm</location>
        <location evidence="2">Cytoskeleton</location>
        <location evidence="2">Flagellum axoneme</location>
    </subcellularLocation>
</comment>
<evidence type="ECO:0000256" key="11">
    <source>
        <dbReference type="ARBA" id="ARBA00046836"/>
    </source>
</evidence>
<keyword evidence="8" id="KW-0206">Cytoskeleton</keyword>
<gene>
    <name evidence="14" type="ORF">KUTeg_009987</name>
</gene>
<protein>
    <recommendedName>
        <fullName evidence="4">Dynein regulatory complex protein 10</fullName>
    </recommendedName>
    <alternativeName>
        <fullName evidence="10">IQ domain-containing protein D</fullName>
    </alternativeName>
</protein>
<dbReference type="InterPro" id="IPR000048">
    <property type="entry name" value="IQ_motif_EF-hand-BS"/>
</dbReference>
<comment type="caution">
    <text evidence="14">The sequence shown here is derived from an EMBL/GenBank/DDBJ whole genome shotgun (WGS) entry which is preliminary data.</text>
</comment>
<evidence type="ECO:0000256" key="6">
    <source>
        <dbReference type="ARBA" id="ARBA00022846"/>
    </source>
</evidence>
<proteinExistence type="inferred from homology"/>
<reference evidence="14 15" key="1">
    <citation type="submission" date="2022-12" db="EMBL/GenBank/DDBJ databases">
        <title>Chromosome-level genome of Tegillarca granosa.</title>
        <authorList>
            <person name="Kim J."/>
        </authorList>
    </citation>
    <scope>NUCLEOTIDE SEQUENCE [LARGE SCALE GENOMIC DNA]</scope>
    <source>
        <strain evidence="14">Teg-2019</strain>
        <tissue evidence="14">Adductor muscle</tissue>
    </source>
</reference>
<name>A0ABQ9F5K4_TEGGR</name>
<feature type="compositionally biased region" description="Basic and acidic residues" evidence="13">
    <location>
        <begin position="176"/>
        <end position="189"/>
    </location>
</feature>
<keyword evidence="5" id="KW-0963">Cytoplasm</keyword>
<dbReference type="Proteomes" id="UP001217089">
    <property type="component" value="Unassembled WGS sequence"/>
</dbReference>
<comment type="function">
    <text evidence="1">Component of the nexin-dynein regulatory complex (N-DRC), a key regulator of ciliary/flagellar motility which maintains the alignment and integrity of the distal axoneme and regulates microtubule sliding in motile axonemes.</text>
</comment>
<dbReference type="InterPro" id="IPR042815">
    <property type="entry name" value="DRC10"/>
</dbReference>
<accession>A0ABQ9F5K4</accession>
<dbReference type="Pfam" id="PF00612">
    <property type="entry name" value="IQ"/>
    <property type="match status" value="1"/>
</dbReference>
<evidence type="ECO:0000256" key="8">
    <source>
        <dbReference type="ARBA" id="ARBA00023212"/>
    </source>
</evidence>
<feature type="region of interest" description="Disordered" evidence="13">
    <location>
        <begin position="298"/>
        <end position="331"/>
    </location>
</feature>
<dbReference type="PROSITE" id="PS50096">
    <property type="entry name" value="IQ"/>
    <property type="match status" value="1"/>
</dbReference>
<evidence type="ECO:0000256" key="5">
    <source>
        <dbReference type="ARBA" id="ARBA00022490"/>
    </source>
</evidence>
<sequence>MATAALPQPAQVMTEGTGTEPTLQIKLQMPQPPSMAKGPRNRIRLDPSRALEPARKKIATIEAQRVMSVFEDTIKKSEVITVLPFVLENLDRFRVVLGSELIGLLEQHKVLQGSYNEIKQQLDIQMRRMRKARIRTASSGKSEEAEGEREPTEHFGEVTEDSFMKEDTIVEEPEERAESRASSKAESTRSRISSAASMESQAERTMRNLSLVAQQLSTSCKNVLRAFSINRAAMSTVLQQAARSHETQDLVNYLNDLKDILLNKLLTTPGEERERMEYIQQIKKKNDVIRRLQLDHHQIQKTSQEKTNHVKNEADKQESADTKNSEGKRQRYQQEINQLKTQLQNHILEHRENEQKLRRDKFKVETNVDNLIQKFDAAMTERQNEYEEIDAIYTEEKKQLHELEERFKTLDTEYQQIMEERRVAREKREAAEREMALMIKAATTVQAFWRSYKVRKALKGRKKKGGGKKKK</sequence>
<feature type="region of interest" description="Disordered" evidence="13">
    <location>
        <begin position="131"/>
        <end position="201"/>
    </location>
</feature>
<feature type="region of interest" description="Disordered" evidence="13">
    <location>
        <begin position="1"/>
        <end position="20"/>
    </location>
</feature>
<dbReference type="EMBL" id="JARBDR010000440">
    <property type="protein sequence ID" value="KAJ8312614.1"/>
    <property type="molecule type" value="Genomic_DNA"/>
</dbReference>
<evidence type="ECO:0000256" key="2">
    <source>
        <dbReference type="ARBA" id="ARBA00004611"/>
    </source>
</evidence>
<keyword evidence="15" id="KW-1185">Reference proteome</keyword>
<evidence type="ECO:0000313" key="14">
    <source>
        <dbReference type="EMBL" id="KAJ8312614.1"/>
    </source>
</evidence>
<dbReference type="PANTHER" id="PTHR31598">
    <property type="entry name" value="IQ DOMAIN-CONTAINING PROTEIN D"/>
    <property type="match status" value="1"/>
</dbReference>
<comment type="similarity">
    <text evidence="3">Belongs to the DRC10 family.</text>
</comment>
<keyword evidence="6" id="KW-0282">Flagellum</keyword>
<feature type="coiled-coil region" evidence="12">
    <location>
        <begin position="386"/>
        <end position="441"/>
    </location>
</feature>
<keyword evidence="12" id="KW-0175">Coiled coil</keyword>
<evidence type="ECO:0000256" key="13">
    <source>
        <dbReference type="SAM" id="MobiDB-lite"/>
    </source>
</evidence>
<dbReference type="SMART" id="SM00015">
    <property type="entry name" value="IQ"/>
    <property type="match status" value="1"/>
</dbReference>
<evidence type="ECO:0000256" key="10">
    <source>
        <dbReference type="ARBA" id="ARBA00032180"/>
    </source>
</evidence>
<feature type="compositionally biased region" description="Basic and acidic residues" evidence="13">
    <location>
        <begin position="298"/>
        <end position="329"/>
    </location>
</feature>
<evidence type="ECO:0000256" key="1">
    <source>
        <dbReference type="ARBA" id="ARBA00003029"/>
    </source>
</evidence>
<organism evidence="14 15">
    <name type="scientific">Tegillarca granosa</name>
    <name type="common">Malaysian cockle</name>
    <name type="synonym">Anadara granosa</name>
    <dbReference type="NCBI Taxonomy" id="220873"/>
    <lineage>
        <taxon>Eukaryota</taxon>
        <taxon>Metazoa</taxon>
        <taxon>Spiralia</taxon>
        <taxon>Lophotrochozoa</taxon>
        <taxon>Mollusca</taxon>
        <taxon>Bivalvia</taxon>
        <taxon>Autobranchia</taxon>
        <taxon>Pteriomorphia</taxon>
        <taxon>Arcoida</taxon>
        <taxon>Arcoidea</taxon>
        <taxon>Arcidae</taxon>
        <taxon>Tegillarca</taxon>
    </lineage>
</organism>
<dbReference type="CDD" id="cd23767">
    <property type="entry name" value="IQCD"/>
    <property type="match status" value="1"/>
</dbReference>
<evidence type="ECO:0000313" key="15">
    <source>
        <dbReference type="Proteomes" id="UP001217089"/>
    </source>
</evidence>
<evidence type="ECO:0000256" key="9">
    <source>
        <dbReference type="ARBA" id="ARBA00023273"/>
    </source>
</evidence>
<evidence type="ECO:0000256" key="4">
    <source>
        <dbReference type="ARBA" id="ARBA00021752"/>
    </source>
</evidence>
<evidence type="ECO:0000256" key="12">
    <source>
        <dbReference type="SAM" id="Coils"/>
    </source>
</evidence>
<evidence type="ECO:0000256" key="3">
    <source>
        <dbReference type="ARBA" id="ARBA00009071"/>
    </source>
</evidence>
<dbReference type="PANTHER" id="PTHR31598:SF1">
    <property type="entry name" value="DYNEIN REGULATORY COMPLEX PROTEIN 10"/>
    <property type="match status" value="1"/>
</dbReference>